<evidence type="ECO:0000313" key="2">
    <source>
        <dbReference type="Proteomes" id="UP001500305"/>
    </source>
</evidence>
<keyword evidence="2" id="KW-1185">Reference proteome</keyword>
<protein>
    <submittedName>
        <fullName evidence="1">Uncharacterized protein</fullName>
    </submittedName>
</protein>
<gene>
    <name evidence="1" type="ORF">GCM10010430_36660</name>
</gene>
<dbReference type="RefSeq" id="WP_344637490.1">
    <property type="nucleotide sequence ID" value="NZ_BAAATR010000015.1"/>
</dbReference>
<name>A0ABN3E863_9ACTN</name>
<evidence type="ECO:0000313" key="1">
    <source>
        <dbReference type="EMBL" id="GAA2250513.1"/>
    </source>
</evidence>
<sequence>MEILLTGAAGRIDALLRTPDLGFEIVYGISANSRAWWDLGAARRLDYRLQGDAERYADAVLAAHGPLDPADPDARYGGGRFTVWSDSGDGVRRAGRAGLEGP</sequence>
<organism evidence="1 2">
    <name type="scientific">Kitasatospora cystarginea</name>
    <dbReference type="NCBI Taxonomy" id="58350"/>
    <lineage>
        <taxon>Bacteria</taxon>
        <taxon>Bacillati</taxon>
        <taxon>Actinomycetota</taxon>
        <taxon>Actinomycetes</taxon>
        <taxon>Kitasatosporales</taxon>
        <taxon>Streptomycetaceae</taxon>
        <taxon>Kitasatospora</taxon>
    </lineage>
</organism>
<comment type="caution">
    <text evidence="1">The sequence shown here is derived from an EMBL/GenBank/DDBJ whole genome shotgun (WGS) entry which is preliminary data.</text>
</comment>
<reference evidence="1 2" key="1">
    <citation type="journal article" date="2019" name="Int. J. Syst. Evol. Microbiol.">
        <title>The Global Catalogue of Microorganisms (GCM) 10K type strain sequencing project: providing services to taxonomists for standard genome sequencing and annotation.</title>
        <authorList>
            <consortium name="The Broad Institute Genomics Platform"/>
            <consortium name="The Broad Institute Genome Sequencing Center for Infectious Disease"/>
            <person name="Wu L."/>
            <person name="Ma J."/>
        </authorList>
    </citation>
    <scope>NUCLEOTIDE SEQUENCE [LARGE SCALE GENOMIC DNA]</scope>
    <source>
        <strain evidence="1 2">JCM 7356</strain>
    </source>
</reference>
<dbReference type="EMBL" id="BAAATR010000015">
    <property type="protein sequence ID" value="GAA2250513.1"/>
    <property type="molecule type" value="Genomic_DNA"/>
</dbReference>
<proteinExistence type="predicted"/>
<dbReference type="Proteomes" id="UP001500305">
    <property type="component" value="Unassembled WGS sequence"/>
</dbReference>
<accession>A0ABN3E863</accession>